<evidence type="ECO:0000313" key="3">
    <source>
        <dbReference type="Proteomes" id="UP001500973"/>
    </source>
</evidence>
<gene>
    <name evidence="2" type="ORF">GCM10009601_22200</name>
</gene>
<organism evidence="2 3">
    <name type="scientific">Streptomyces thermospinosisporus</name>
    <dbReference type="NCBI Taxonomy" id="161482"/>
    <lineage>
        <taxon>Bacteria</taxon>
        <taxon>Bacillati</taxon>
        <taxon>Actinomycetota</taxon>
        <taxon>Actinomycetes</taxon>
        <taxon>Kitasatosporales</taxon>
        <taxon>Streptomycetaceae</taxon>
        <taxon>Streptomyces</taxon>
    </lineage>
</organism>
<dbReference type="EMBL" id="BAAAIZ010000028">
    <property type="protein sequence ID" value="GAA1421796.1"/>
    <property type="molecule type" value="Genomic_DNA"/>
</dbReference>
<reference evidence="2 3" key="1">
    <citation type="journal article" date="2019" name="Int. J. Syst. Evol. Microbiol.">
        <title>The Global Catalogue of Microorganisms (GCM) 10K type strain sequencing project: providing services to taxonomists for standard genome sequencing and annotation.</title>
        <authorList>
            <consortium name="The Broad Institute Genomics Platform"/>
            <consortium name="The Broad Institute Genome Sequencing Center for Infectious Disease"/>
            <person name="Wu L."/>
            <person name="Ma J."/>
        </authorList>
    </citation>
    <scope>NUCLEOTIDE SEQUENCE [LARGE SCALE GENOMIC DNA]</scope>
    <source>
        <strain evidence="2 3">JCM 11756</strain>
    </source>
</reference>
<feature type="compositionally biased region" description="Low complexity" evidence="1">
    <location>
        <begin position="13"/>
        <end position="22"/>
    </location>
</feature>
<dbReference type="RefSeq" id="WP_425580687.1">
    <property type="nucleotide sequence ID" value="NZ_BAAAIZ010000028.1"/>
</dbReference>
<comment type="caution">
    <text evidence="2">The sequence shown here is derived from an EMBL/GenBank/DDBJ whole genome shotgun (WGS) entry which is preliminary data.</text>
</comment>
<evidence type="ECO:0000313" key="2">
    <source>
        <dbReference type="EMBL" id="GAA1421796.1"/>
    </source>
</evidence>
<accession>A0ABN1YUH8</accession>
<keyword evidence="3" id="KW-1185">Reference proteome</keyword>
<protein>
    <recommendedName>
        <fullName evidence="4">Lipoprotein</fullName>
    </recommendedName>
</protein>
<dbReference type="Proteomes" id="UP001500973">
    <property type="component" value="Unassembled WGS sequence"/>
</dbReference>
<evidence type="ECO:0000256" key="1">
    <source>
        <dbReference type="SAM" id="MobiDB-lite"/>
    </source>
</evidence>
<name>A0ABN1YUH8_9ACTN</name>
<proteinExistence type="predicted"/>
<sequence length="171" mass="18277">MPQHSEHSPPPQRGRTGRTLPTGRRVRAAVLAGCLALLPLVTACSGSTDDKAASTSEISAAPAAGVVAPARVEVIAELTGCKPKIRIEADELRQGLCHTPKLDYLITTFPEERYKQAWLDSAAMYGGKYLVGPRWIVSVKDPKMLEQFREKTGGTIQQLRGMGPTAGPSAA</sequence>
<feature type="region of interest" description="Disordered" evidence="1">
    <location>
        <begin position="1"/>
        <end position="22"/>
    </location>
</feature>
<evidence type="ECO:0008006" key="4">
    <source>
        <dbReference type="Google" id="ProtNLM"/>
    </source>
</evidence>